<dbReference type="GO" id="GO:0009103">
    <property type="term" value="P:lipopolysaccharide biosynthetic process"/>
    <property type="evidence" value="ECO:0007669"/>
    <property type="project" value="TreeGrafter"/>
</dbReference>
<gene>
    <name evidence="9" type="ORF">SAMN06269250_3338</name>
</gene>
<feature type="transmembrane region" description="Helical" evidence="8">
    <location>
        <begin position="220"/>
        <end position="240"/>
    </location>
</feature>
<dbReference type="EMBL" id="OCNH01000002">
    <property type="protein sequence ID" value="SOD90209.1"/>
    <property type="molecule type" value="Genomic_DNA"/>
</dbReference>
<evidence type="ECO:0000256" key="5">
    <source>
        <dbReference type="ARBA" id="ARBA00022989"/>
    </source>
</evidence>
<organism evidence="9 10">
    <name type="scientific">Spirosoma fluviale</name>
    <dbReference type="NCBI Taxonomy" id="1597977"/>
    <lineage>
        <taxon>Bacteria</taxon>
        <taxon>Pseudomonadati</taxon>
        <taxon>Bacteroidota</taxon>
        <taxon>Cytophagia</taxon>
        <taxon>Cytophagales</taxon>
        <taxon>Cytophagaceae</taxon>
        <taxon>Spirosoma</taxon>
    </lineage>
</organism>
<feature type="transmembrane region" description="Helical" evidence="8">
    <location>
        <begin position="190"/>
        <end position="208"/>
    </location>
</feature>
<dbReference type="PANTHER" id="PTHR22926">
    <property type="entry name" value="PHOSPHO-N-ACETYLMURAMOYL-PENTAPEPTIDE-TRANSFERASE"/>
    <property type="match status" value="1"/>
</dbReference>
<accession>A0A286G4Z3</accession>
<evidence type="ECO:0000313" key="10">
    <source>
        <dbReference type="Proteomes" id="UP000219452"/>
    </source>
</evidence>
<dbReference type="GO" id="GO:0071555">
    <property type="term" value="P:cell wall organization"/>
    <property type="evidence" value="ECO:0007669"/>
    <property type="project" value="TreeGrafter"/>
</dbReference>
<evidence type="ECO:0000256" key="7">
    <source>
        <dbReference type="PIRSR" id="PIRSR600715-1"/>
    </source>
</evidence>
<dbReference type="InterPro" id="IPR000715">
    <property type="entry name" value="Glycosyl_transferase_4"/>
</dbReference>
<keyword evidence="4 8" id="KW-0812">Transmembrane</keyword>
<dbReference type="GO" id="GO:0016780">
    <property type="term" value="F:phosphotransferase activity, for other substituted phosphate groups"/>
    <property type="evidence" value="ECO:0007669"/>
    <property type="project" value="InterPro"/>
</dbReference>
<evidence type="ECO:0000313" key="9">
    <source>
        <dbReference type="EMBL" id="SOD90209.1"/>
    </source>
</evidence>
<dbReference type="PANTHER" id="PTHR22926:SF3">
    <property type="entry name" value="UNDECAPRENYL-PHOSPHATE ALPHA-N-ACETYLGLUCOSAMINYL 1-PHOSPHATE TRANSFERASE"/>
    <property type="match status" value="1"/>
</dbReference>
<dbReference type="Pfam" id="PF00953">
    <property type="entry name" value="Glycos_transf_4"/>
    <property type="match status" value="1"/>
</dbReference>
<keyword evidence="10" id="KW-1185">Reference proteome</keyword>
<comment type="subcellular location">
    <subcellularLocation>
        <location evidence="1">Cell membrane</location>
        <topology evidence="1">Multi-pass membrane protein</topology>
    </subcellularLocation>
</comment>
<feature type="transmembrane region" description="Helical" evidence="8">
    <location>
        <begin position="116"/>
        <end position="135"/>
    </location>
</feature>
<proteinExistence type="predicted"/>
<evidence type="ECO:0000256" key="8">
    <source>
        <dbReference type="SAM" id="Phobius"/>
    </source>
</evidence>
<feature type="transmembrane region" description="Helical" evidence="8">
    <location>
        <begin position="94"/>
        <end position="110"/>
    </location>
</feature>
<feature type="transmembrane region" description="Helical" evidence="8">
    <location>
        <begin position="43"/>
        <end position="60"/>
    </location>
</feature>
<dbReference type="GO" id="GO:0005886">
    <property type="term" value="C:plasma membrane"/>
    <property type="evidence" value="ECO:0007669"/>
    <property type="project" value="UniProtKB-SubCell"/>
</dbReference>
<name>A0A286G4Z3_9BACT</name>
<dbReference type="OrthoDB" id="9783652at2"/>
<evidence type="ECO:0000256" key="6">
    <source>
        <dbReference type="ARBA" id="ARBA00023136"/>
    </source>
</evidence>
<evidence type="ECO:0000256" key="2">
    <source>
        <dbReference type="ARBA" id="ARBA00022475"/>
    </source>
</evidence>
<feature type="transmembrane region" description="Helical" evidence="8">
    <location>
        <begin position="6"/>
        <end position="23"/>
    </location>
</feature>
<keyword evidence="6 8" id="KW-0472">Membrane</keyword>
<feature type="transmembrane region" description="Helical" evidence="8">
    <location>
        <begin position="66"/>
        <end position="82"/>
    </location>
</feature>
<protein>
    <submittedName>
        <fullName evidence="9">UDP-N-acetylmuramyl pentapeptide phosphotransferase/UDP-N-acetylglucosamine-1-phosphate transferase</fullName>
    </submittedName>
</protein>
<comment type="cofactor">
    <cofactor evidence="7">
        <name>Mg(2+)</name>
        <dbReference type="ChEBI" id="CHEBI:18420"/>
    </cofactor>
</comment>
<sequence length="331" mass="36591">MSLTEYFLLTIGLVTTEWLHLRLARRYAFFEKLTERSMHQHTTTVRAGGFIFYLAALAAIWRDDNLVYFCLGLTALALISFWDDLADLPKRYRIVAQVLAVGLLLVQEGLLVSPWYVAIVVLLAGVGALNAYNFMDGINGMTAFYSLVTVGTLWFVEGAVMGTTAALFPCVLIALAVFSYVNARPRAMCFAGDVGSISVGFIVLYGIVECISRSHSWLPVLFTAVYGADSLLTILYRLYLRQNIVQAHRLHLYQELVNVRGWPHLGVSALYAVVQLGINGLVIVAMNKPPMVQMLVAGGVIGCLSTGYVLARLQLKKDTKKRVGFSKPTRL</sequence>
<keyword evidence="7" id="KW-0479">Metal-binding</keyword>
<feature type="transmembrane region" description="Helical" evidence="8">
    <location>
        <begin position="291"/>
        <end position="311"/>
    </location>
</feature>
<keyword evidence="7" id="KW-0460">Magnesium</keyword>
<evidence type="ECO:0000256" key="3">
    <source>
        <dbReference type="ARBA" id="ARBA00022679"/>
    </source>
</evidence>
<dbReference type="RefSeq" id="WP_097126889.1">
    <property type="nucleotide sequence ID" value="NZ_OCNH01000002.1"/>
</dbReference>
<keyword evidence="5 8" id="KW-1133">Transmembrane helix</keyword>
<evidence type="ECO:0000256" key="4">
    <source>
        <dbReference type="ARBA" id="ARBA00022692"/>
    </source>
</evidence>
<reference evidence="10" key="1">
    <citation type="submission" date="2017-09" db="EMBL/GenBank/DDBJ databases">
        <authorList>
            <person name="Varghese N."/>
            <person name="Submissions S."/>
        </authorList>
    </citation>
    <scope>NUCLEOTIDE SEQUENCE [LARGE SCALE GENOMIC DNA]</scope>
    <source>
        <strain evidence="10">DSM 29961</strain>
    </source>
</reference>
<dbReference type="GO" id="GO:0046872">
    <property type="term" value="F:metal ion binding"/>
    <property type="evidence" value="ECO:0007669"/>
    <property type="project" value="UniProtKB-KW"/>
</dbReference>
<feature type="binding site" evidence="7">
    <location>
        <position position="133"/>
    </location>
    <ligand>
        <name>Mg(2+)</name>
        <dbReference type="ChEBI" id="CHEBI:18420"/>
    </ligand>
</feature>
<feature type="transmembrane region" description="Helical" evidence="8">
    <location>
        <begin position="142"/>
        <end position="160"/>
    </location>
</feature>
<feature type="binding site" evidence="7">
    <location>
        <position position="193"/>
    </location>
    <ligand>
        <name>Mg(2+)</name>
        <dbReference type="ChEBI" id="CHEBI:18420"/>
    </ligand>
</feature>
<evidence type="ECO:0000256" key="1">
    <source>
        <dbReference type="ARBA" id="ARBA00004651"/>
    </source>
</evidence>
<dbReference type="GO" id="GO:0044038">
    <property type="term" value="P:cell wall macromolecule biosynthetic process"/>
    <property type="evidence" value="ECO:0007669"/>
    <property type="project" value="TreeGrafter"/>
</dbReference>
<feature type="transmembrane region" description="Helical" evidence="8">
    <location>
        <begin position="166"/>
        <end position="183"/>
    </location>
</feature>
<keyword evidence="2" id="KW-1003">Cell membrane</keyword>
<feature type="transmembrane region" description="Helical" evidence="8">
    <location>
        <begin position="261"/>
        <end position="285"/>
    </location>
</feature>
<dbReference type="Proteomes" id="UP000219452">
    <property type="component" value="Unassembled WGS sequence"/>
</dbReference>
<keyword evidence="3 9" id="KW-0808">Transferase</keyword>
<dbReference type="AlphaFoldDB" id="A0A286G4Z3"/>